<organism evidence="2 3">
    <name type="scientific">Marinactinospora rubrisoli</name>
    <dbReference type="NCBI Taxonomy" id="2715399"/>
    <lineage>
        <taxon>Bacteria</taxon>
        <taxon>Bacillati</taxon>
        <taxon>Actinomycetota</taxon>
        <taxon>Actinomycetes</taxon>
        <taxon>Streptosporangiales</taxon>
        <taxon>Nocardiopsidaceae</taxon>
        <taxon>Marinactinospora</taxon>
    </lineage>
</organism>
<keyword evidence="2" id="KW-0012">Acyltransferase</keyword>
<protein>
    <submittedName>
        <fullName evidence="2">GNAT family N-acetyltransferase</fullName>
        <ecNumber evidence="2">2.3.-.-</ecNumber>
    </submittedName>
</protein>
<reference evidence="3" key="1">
    <citation type="journal article" date="2019" name="Int. J. Syst. Evol. Microbiol.">
        <title>The Global Catalogue of Microorganisms (GCM) 10K type strain sequencing project: providing services to taxonomists for standard genome sequencing and annotation.</title>
        <authorList>
            <consortium name="The Broad Institute Genomics Platform"/>
            <consortium name="The Broad Institute Genome Sequencing Center for Infectious Disease"/>
            <person name="Wu L."/>
            <person name="Ma J."/>
        </authorList>
    </citation>
    <scope>NUCLEOTIDE SEQUENCE [LARGE SCALE GENOMIC DNA]</scope>
    <source>
        <strain evidence="3">CGMCC 4.7382</strain>
    </source>
</reference>
<sequence>MTPVDVPGDRLRVRELRKTDLDDLVKVYGDDTAVRHLSFTPRTPEQCAATIESAIDDAQAENRRVYMLAVVTGDDHLVGTARLGIDERPHSGQIGFALRPDLWGRGMGE</sequence>
<name>A0ABW2KI48_9ACTN</name>
<keyword evidence="2" id="KW-0808">Transferase</keyword>
<evidence type="ECO:0000259" key="1">
    <source>
        <dbReference type="PROSITE" id="PS51186"/>
    </source>
</evidence>
<dbReference type="RefSeq" id="WP_379871691.1">
    <property type="nucleotide sequence ID" value="NZ_JBHTBH010000006.1"/>
</dbReference>
<dbReference type="Gene3D" id="3.40.630.30">
    <property type="match status" value="1"/>
</dbReference>
<dbReference type="InterPro" id="IPR016181">
    <property type="entry name" value="Acyl_CoA_acyltransferase"/>
</dbReference>
<accession>A0ABW2KI48</accession>
<evidence type="ECO:0000313" key="3">
    <source>
        <dbReference type="Proteomes" id="UP001596540"/>
    </source>
</evidence>
<dbReference type="GO" id="GO:0016746">
    <property type="term" value="F:acyltransferase activity"/>
    <property type="evidence" value="ECO:0007669"/>
    <property type="project" value="UniProtKB-KW"/>
</dbReference>
<dbReference type="EMBL" id="JBHTBH010000006">
    <property type="protein sequence ID" value="MFC7329048.1"/>
    <property type="molecule type" value="Genomic_DNA"/>
</dbReference>
<proteinExistence type="predicted"/>
<dbReference type="SUPFAM" id="SSF55729">
    <property type="entry name" value="Acyl-CoA N-acyltransferases (Nat)"/>
    <property type="match status" value="1"/>
</dbReference>
<dbReference type="Proteomes" id="UP001596540">
    <property type="component" value="Unassembled WGS sequence"/>
</dbReference>
<gene>
    <name evidence="2" type="ORF">ACFQRF_15015</name>
</gene>
<evidence type="ECO:0000313" key="2">
    <source>
        <dbReference type="EMBL" id="MFC7329048.1"/>
    </source>
</evidence>
<dbReference type="EC" id="2.3.-.-" evidence="2"/>
<keyword evidence="3" id="KW-1185">Reference proteome</keyword>
<comment type="caution">
    <text evidence="2">The sequence shown here is derived from an EMBL/GenBank/DDBJ whole genome shotgun (WGS) entry which is preliminary data.</text>
</comment>
<dbReference type="InterPro" id="IPR000182">
    <property type="entry name" value="GNAT_dom"/>
</dbReference>
<dbReference type="Pfam" id="PF13302">
    <property type="entry name" value="Acetyltransf_3"/>
    <property type="match status" value="1"/>
</dbReference>
<feature type="domain" description="N-acetyltransferase" evidence="1">
    <location>
        <begin position="11"/>
        <end position="109"/>
    </location>
</feature>
<dbReference type="PROSITE" id="PS51186">
    <property type="entry name" value="GNAT"/>
    <property type="match status" value="1"/>
</dbReference>